<name>A0A7S2BXE4_9STRA</name>
<keyword evidence="2" id="KW-0472">Membrane</keyword>
<sequence length="255" mass="29107">MIFVYPIGVPSLFGVLLYKNRNVLYPDVVRGKTEDEVQNLPECVEALSHRPKSIKFLYSAYEPRCYWFELFECSRRLLLSSFLVIIGRFGSETQSVFALIVCLISIKVYGYYAPFDDETDDIIAEVAQWQTFVLIQCAILNEYLSGSEHAEVMLIIIANLCLPLVIIFFLKAIVEMKNKSDHDKIQEGSKDETIGSSVEMTSAETKDETDKKTKDETDEKTDEAPTDFGMSLFCLRVDIEDDKQAVAVRPEEYRS</sequence>
<keyword evidence="2" id="KW-0812">Transmembrane</keyword>
<feature type="compositionally biased region" description="Basic and acidic residues" evidence="1">
    <location>
        <begin position="182"/>
        <end position="193"/>
    </location>
</feature>
<feature type="transmembrane region" description="Helical" evidence="2">
    <location>
        <begin position="152"/>
        <end position="174"/>
    </location>
</feature>
<proteinExistence type="predicted"/>
<evidence type="ECO:0000256" key="2">
    <source>
        <dbReference type="SAM" id="Phobius"/>
    </source>
</evidence>
<feature type="region of interest" description="Disordered" evidence="1">
    <location>
        <begin position="182"/>
        <end position="226"/>
    </location>
</feature>
<gene>
    <name evidence="3" type="ORF">DSPE1174_LOCUS10739</name>
</gene>
<feature type="transmembrane region" description="Helical" evidence="2">
    <location>
        <begin position="95"/>
        <end position="112"/>
    </location>
</feature>
<protein>
    <recommendedName>
        <fullName evidence="4">TRP C-terminal domain-containing protein</fullName>
    </recommendedName>
</protein>
<keyword evidence="2" id="KW-1133">Transmembrane helix</keyword>
<evidence type="ECO:0008006" key="4">
    <source>
        <dbReference type="Google" id="ProtNLM"/>
    </source>
</evidence>
<accession>A0A7S2BXE4</accession>
<dbReference type="EMBL" id="HBGS01020881">
    <property type="protein sequence ID" value="CAD9409630.1"/>
    <property type="molecule type" value="Transcribed_RNA"/>
</dbReference>
<dbReference type="AlphaFoldDB" id="A0A7S2BXE4"/>
<dbReference type="PANTHER" id="PTHR11319">
    <property type="entry name" value="G PROTEIN-COUPLED RECEPTOR-RELATED"/>
    <property type="match status" value="1"/>
</dbReference>
<dbReference type="PANTHER" id="PTHR11319:SF35">
    <property type="entry name" value="OUTER MEMBRANE PROTEIN PMPC-RELATED"/>
    <property type="match status" value="1"/>
</dbReference>
<reference evidence="3" key="1">
    <citation type="submission" date="2021-01" db="EMBL/GenBank/DDBJ databases">
        <authorList>
            <person name="Corre E."/>
            <person name="Pelletier E."/>
            <person name="Niang G."/>
            <person name="Scheremetjew M."/>
            <person name="Finn R."/>
            <person name="Kale V."/>
            <person name="Holt S."/>
            <person name="Cochrane G."/>
            <person name="Meng A."/>
            <person name="Brown T."/>
            <person name="Cohen L."/>
        </authorList>
    </citation>
    <scope>NUCLEOTIDE SEQUENCE</scope>
    <source>
        <strain evidence="3">CCMP1381</strain>
    </source>
</reference>
<feature type="compositionally biased region" description="Polar residues" evidence="1">
    <location>
        <begin position="194"/>
        <end position="203"/>
    </location>
</feature>
<evidence type="ECO:0000256" key="1">
    <source>
        <dbReference type="SAM" id="MobiDB-lite"/>
    </source>
</evidence>
<feature type="compositionally biased region" description="Basic and acidic residues" evidence="1">
    <location>
        <begin position="204"/>
        <end position="217"/>
    </location>
</feature>
<evidence type="ECO:0000313" key="3">
    <source>
        <dbReference type="EMBL" id="CAD9409630.1"/>
    </source>
</evidence>
<organism evidence="3">
    <name type="scientific">Octactis speculum</name>
    <dbReference type="NCBI Taxonomy" id="3111310"/>
    <lineage>
        <taxon>Eukaryota</taxon>
        <taxon>Sar</taxon>
        <taxon>Stramenopiles</taxon>
        <taxon>Ochrophyta</taxon>
        <taxon>Dictyochophyceae</taxon>
        <taxon>Dictyochales</taxon>
        <taxon>Dictyochaceae</taxon>
        <taxon>Octactis</taxon>
    </lineage>
</organism>